<dbReference type="Gene3D" id="1.10.3720.10">
    <property type="entry name" value="MetI-like"/>
    <property type="match status" value="1"/>
</dbReference>
<evidence type="ECO:0000256" key="4">
    <source>
        <dbReference type="ARBA" id="ARBA00022475"/>
    </source>
</evidence>
<evidence type="ECO:0000256" key="2">
    <source>
        <dbReference type="ARBA" id="ARBA00010072"/>
    </source>
</evidence>
<proteinExistence type="inferred from homology"/>
<dbReference type="InterPro" id="IPR043429">
    <property type="entry name" value="ArtM/GltK/GlnP/TcyL/YhdX-like"/>
</dbReference>
<keyword evidence="12" id="KW-1185">Reference proteome</keyword>
<evidence type="ECO:0000256" key="9">
    <source>
        <dbReference type="RuleBase" id="RU363032"/>
    </source>
</evidence>
<dbReference type="Proteomes" id="UP001168540">
    <property type="component" value="Unassembled WGS sequence"/>
</dbReference>
<keyword evidence="8 9" id="KW-0472">Membrane</keyword>
<evidence type="ECO:0000313" key="11">
    <source>
        <dbReference type="EMBL" id="MDN0073765.1"/>
    </source>
</evidence>
<name>A0ABT7XJ08_9NEIS</name>
<evidence type="ECO:0000313" key="12">
    <source>
        <dbReference type="Proteomes" id="UP001168540"/>
    </source>
</evidence>
<accession>A0ABT7XJ08</accession>
<keyword evidence="5" id="KW-0997">Cell inner membrane</keyword>
<evidence type="ECO:0000256" key="3">
    <source>
        <dbReference type="ARBA" id="ARBA00022448"/>
    </source>
</evidence>
<dbReference type="EMBL" id="JAUEDK010000003">
    <property type="protein sequence ID" value="MDN0073765.1"/>
    <property type="molecule type" value="Genomic_DNA"/>
</dbReference>
<dbReference type="PANTHER" id="PTHR30614:SF10">
    <property type="entry name" value="ARGININE ABC TRANSPORTER PERMEASE PROTEIN ARTM"/>
    <property type="match status" value="1"/>
</dbReference>
<feature type="transmembrane region" description="Helical" evidence="9">
    <location>
        <begin position="58"/>
        <end position="81"/>
    </location>
</feature>
<evidence type="ECO:0000259" key="10">
    <source>
        <dbReference type="PROSITE" id="PS50928"/>
    </source>
</evidence>
<dbReference type="PROSITE" id="PS50928">
    <property type="entry name" value="ABC_TM1"/>
    <property type="match status" value="1"/>
</dbReference>
<sequence>MLMDDVIKAVPSFLWSDGTQWTGLVVTAKLFLYAGAIGMTLAVLLALLKVYGPKPVSWAIGAFSYFFRGTPLFLQLMLIYYGLSQFDIVSNGWQDGNRFWLLFRDATFCAVLAYVLNTAAYALEILAGAFAQYPKEEIAAAEAYGMSRWTTIRRIVLPGALRRVIPVFSNEMVFLLHATALSSTVTLMDMTGVARTLYADTYSPFYPFLMAAALYLCCTFALLALFRGAERRWLAFLRPRQS</sequence>
<dbReference type="CDD" id="cd06261">
    <property type="entry name" value="TM_PBP2"/>
    <property type="match status" value="1"/>
</dbReference>
<protein>
    <submittedName>
        <fullName evidence="11">ABC transporter permease subunit</fullName>
    </submittedName>
</protein>
<comment type="caution">
    <text evidence="11">The sequence shown here is derived from an EMBL/GenBank/DDBJ whole genome shotgun (WGS) entry which is preliminary data.</text>
</comment>
<organism evidence="11 12">
    <name type="scientific">Crenobacter oryzisoli</name>
    <dbReference type="NCBI Taxonomy" id="3056844"/>
    <lineage>
        <taxon>Bacteria</taxon>
        <taxon>Pseudomonadati</taxon>
        <taxon>Pseudomonadota</taxon>
        <taxon>Betaproteobacteria</taxon>
        <taxon>Neisseriales</taxon>
        <taxon>Neisseriaceae</taxon>
        <taxon>Crenobacter</taxon>
    </lineage>
</organism>
<evidence type="ECO:0000256" key="5">
    <source>
        <dbReference type="ARBA" id="ARBA00022519"/>
    </source>
</evidence>
<keyword evidence="6 9" id="KW-0812">Transmembrane</keyword>
<keyword evidence="3 9" id="KW-0813">Transport</keyword>
<evidence type="ECO:0000256" key="1">
    <source>
        <dbReference type="ARBA" id="ARBA00004429"/>
    </source>
</evidence>
<reference evidence="11" key="1">
    <citation type="submission" date="2023-06" db="EMBL/GenBank/DDBJ databases">
        <authorList>
            <person name="Zhang S."/>
        </authorList>
    </citation>
    <scope>NUCLEOTIDE SEQUENCE</scope>
    <source>
        <strain evidence="11">SG2303</strain>
    </source>
</reference>
<gene>
    <name evidence="11" type="ORF">QU481_02505</name>
</gene>
<comment type="similarity">
    <text evidence="2">Belongs to the binding-protein-dependent transport system permease family. HisMQ subfamily.</text>
</comment>
<comment type="subcellular location">
    <subcellularLocation>
        <location evidence="1">Cell inner membrane</location>
        <topology evidence="1">Multi-pass membrane protein</topology>
    </subcellularLocation>
    <subcellularLocation>
        <location evidence="9">Cell membrane</location>
        <topology evidence="9">Multi-pass membrane protein</topology>
    </subcellularLocation>
</comment>
<feature type="domain" description="ABC transmembrane type-1" evidence="10">
    <location>
        <begin position="24"/>
        <end position="227"/>
    </location>
</feature>
<feature type="transmembrane region" description="Helical" evidence="9">
    <location>
        <begin position="205"/>
        <end position="226"/>
    </location>
</feature>
<evidence type="ECO:0000256" key="7">
    <source>
        <dbReference type="ARBA" id="ARBA00022989"/>
    </source>
</evidence>
<keyword evidence="4" id="KW-1003">Cell membrane</keyword>
<evidence type="ECO:0000256" key="6">
    <source>
        <dbReference type="ARBA" id="ARBA00022692"/>
    </source>
</evidence>
<dbReference type="InterPro" id="IPR010065">
    <property type="entry name" value="AA_ABC_transptr_permease_3TM"/>
</dbReference>
<feature type="transmembrane region" description="Helical" evidence="9">
    <location>
        <begin position="30"/>
        <end position="51"/>
    </location>
</feature>
<dbReference type="RefSeq" id="WP_289828306.1">
    <property type="nucleotide sequence ID" value="NZ_JAUEDK010000003.1"/>
</dbReference>
<feature type="transmembrane region" description="Helical" evidence="9">
    <location>
        <begin position="101"/>
        <end position="123"/>
    </location>
</feature>
<dbReference type="NCBIfam" id="TIGR01726">
    <property type="entry name" value="HEQRo_perm_3TM"/>
    <property type="match status" value="1"/>
</dbReference>
<dbReference type="Pfam" id="PF00528">
    <property type="entry name" value="BPD_transp_1"/>
    <property type="match status" value="1"/>
</dbReference>
<feature type="transmembrane region" description="Helical" evidence="9">
    <location>
        <begin position="172"/>
        <end position="193"/>
    </location>
</feature>
<dbReference type="InterPro" id="IPR035906">
    <property type="entry name" value="MetI-like_sf"/>
</dbReference>
<keyword evidence="7 9" id="KW-1133">Transmembrane helix</keyword>
<dbReference type="PANTHER" id="PTHR30614">
    <property type="entry name" value="MEMBRANE COMPONENT OF AMINO ACID ABC TRANSPORTER"/>
    <property type="match status" value="1"/>
</dbReference>
<evidence type="ECO:0000256" key="8">
    <source>
        <dbReference type="ARBA" id="ARBA00023136"/>
    </source>
</evidence>
<dbReference type="InterPro" id="IPR000515">
    <property type="entry name" value="MetI-like"/>
</dbReference>
<dbReference type="SUPFAM" id="SSF161098">
    <property type="entry name" value="MetI-like"/>
    <property type="match status" value="1"/>
</dbReference>